<dbReference type="SUPFAM" id="SSF81383">
    <property type="entry name" value="F-box domain"/>
    <property type="match status" value="1"/>
</dbReference>
<comment type="caution">
    <text evidence="2">The sequence shown here is derived from an EMBL/GenBank/DDBJ whole genome shotgun (WGS) entry which is preliminary data.</text>
</comment>
<dbReference type="EMBL" id="JANAWD010000684">
    <property type="protein sequence ID" value="KAJ3476640.1"/>
    <property type="molecule type" value="Genomic_DNA"/>
</dbReference>
<dbReference type="AlphaFoldDB" id="A0AAD5UXH3"/>
<evidence type="ECO:0000313" key="3">
    <source>
        <dbReference type="Proteomes" id="UP001212997"/>
    </source>
</evidence>
<reference evidence="2" key="1">
    <citation type="submission" date="2022-07" db="EMBL/GenBank/DDBJ databases">
        <title>Genome Sequence of Physisporinus lineatus.</title>
        <authorList>
            <person name="Buettner E."/>
        </authorList>
    </citation>
    <scope>NUCLEOTIDE SEQUENCE</scope>
    <source>
        <strain evidence="2">VT162</strain>
    </source>
</reference>
<dbReference type="InterPro" id="IPR032675">
    <property type="entry name" value="LRR_dom_sf"/>
</dbReference>
<feature type="compositionally biased region" description="Acidic residues" evidence="1">
    <location>
        <begin position="607"/>
        <end position="616"/>
    </location>
</feature>
<keyword evidence="3" id="KW-1185">Reference proteome</keyword>
<evidence type="ECO:0000313" key="2">
    <source>
        <dbReference type="EMBL" id="KAJ3476640.1"/>
    </source>
</evidence>
<gene>
    <name evidence="2" type="ORF">NLI96_g11022</name>
</gene>
<accession>A0AAD5UXH3</accession>
<feature type="region of interest" description="Disordered" evidence="1">
    <location>
        <begin position="565"/>
        <end position="639"/>
    </location>
</feature>
<evidence type="ECO:0000256" key="1">
    <source>
        <dbReference type="SAM" id="MobiDB-lite"/>
    </source>
</evidence>
<feature type="compositionally biased region" description="Polar residues" evidence="1">
    <location>
        <begin position="627"/>
        <end position="637"/>
    </location>
</feature>
<sequence>MEGFPEVLDHWEANSNRHSARTLANYPYFYNASLVDTQLSLVPGILSLAFVHYGNIHKILDGQVLTLSFLSPTSSSSRAPRVPFICSVIRVALEGSNLSSEVKRKLKKHAVSPRKILSHGLLVKTVVQTQPSLQVNIIDTGLYKAVHALAVLCPTGHEVMSIKLAGSRSAYELVQRSTSSPALSSPCLSAMSCTLRRPHVPRLPTEVCEEIISFVAKGEWSQKTLRACTLVCRSWLPRSRIELFRYPHVEDKGICKFVDTVTTYPPLVVNAQELSLAVSRQSDPDNHAECVYRFFRDIIPLLQSITSLVYYNIPVPYLHLPFFSSGLKFLTSLELVYIEADSFGDFVRLVSFHKHLKELTICECSFGQPSVHQYSFAPRWGRDLQRLRFHICTYREISDVLCWLGRSNTSCSIRCLEIEYPTVSQQTVAPFVANCLVANWARSLQVVGLAFDNDFDDIGEAKEAVTSGLIAFIQFCPYLHTLTLTFRGFGQCALQEVATVLESGLASLRIISFSFLCEEASEVLLYSSEEVLTTVDEALADSMKFGSLEYVEVICFEAPYPYVDPESKSEQEEEGEEIWEEIPDRWRYDTSSEDGQSDSGRGCSSSEDGETGSGEDCDSRAPWGKGQRQQSETSSNLGGLDKNQLKRLRRVMTRVADFHRREKPLTDIFPHLSARGILWCCINCDSFGYDPLALQITQSNLVGMKSRNWSPRYCECMCLKPPDYS</sequence>
<dbReference type="Gene3D" id="3.80.10.10">
    <property type="entry name" value="Ribonuclease Inhibitor"/>
    <property type="match status" value="1"/>
</dbReference>
<organism evidence="2 3">
    <name type="scientific">Meripilus lineatus</name>
    <dbReference type="NCBI Taxonomy" id="2056292"/>
    <lineage>
        <taxon>Eukaryota</taxon>
        <taxon>Fungi</taxon>
        <taxon>Dikarya</taxon>
        <taxon>Basidiomycota</taxon>
        <taxon>Agaricomycotina</taxon>
        <taxon>Agaricomycetes</taxon>
        <taxon>Polyporales</taxon>
        <taxon>Meripilaceae</taxon>
        <taxon>Meripilus</taxon>
    </lineage>
</organism>
<dbReference type="SUPFAM" id="SSF52047">
    <property type="entry name" value="RNI-like"/>
    <property type="match status" value="1"/>
</dbReference>
<name>A0AAD5UXH3_9APHY</name>
<feature type="compositionally biased region" description="Acidic residues" evidence="1">
    <location>
        <begin position="571"/>
        <end position="581"/>
    </location>
</feature>
<dbReference type="InterPro" id="IPR036047">
    <property type="entry name" value="F-box-like_dom_sf"/>
</dbReference>
<dbReference type="Proteomes" id="UP001212997">
    <property type="component" value="Unassembled WGS sequence"/>
</dbReference>
<evidence type="ECO:0008006" key="4">
    <source>
        <dbReference type="Google" id="ProtNLM"/>
    </source>
</evidence>
<proteinExistence type="predicted"/>
<protein>
    <recommendedName>
        <fullName evidence="4">F-box domain-containing protein</fullName>
    </recommendedName>
</protein>